<dbReference type="InterPro" id="IPR004143">
    <property type="entry name" value="BPL_LPL_catalytic"/>
</dbReference>
<accession>A0ABV6DIS0</accession>
<name>A0ABV6DIS0_9BACL</name>
<evidence type="ECO:0000313" key="2">
    <source>
        <dbReference type="EMBL" id="MFC0212520.1"/>
    </source>
</evidence>
<reference evidence="2 3" key="1">
    <citation type="submission" date="2024-09" db="EMBL/GenBank/DDBJ databases">
        <authorList>
            <person name="Sun Q."/>
            <person name="Mori K."/>
        </authorList>
    </citation>
    <scope>NUCLEOTIDE SEQUENCE [LARGE SCALE GENOMIC DNA]</scope>
    <source>
        <strain evidence="2 3">CCM 7759</strain>
    </source>
</reference>
<dbReference type="PANTHER" id="PTHR43679">
    <property type="entry name" value="OCTANOYLTRANSFERASE LIPM-RELATED"/>
    <property type="match status" value="1"/>
</dbReference>
<dbReference type="GO" id="GO:0016874">
    <property type="term" value="F:ligase activity"/>
    <property type="evidence" value="ECO:0007669"/>
    <property type="project" value="UniProtKB-KW"/>
</dbReference>
<dbReference type="Gene3D" id="3.30.930.10">
    <property type="entry name" value="Bira Bifunctional Protein, Domain 2"/>
    <property type="match status" value="1"/>
</dbReference>
<feature type="domain" description="BPL/LPL catalytic" evidence="1">
    <location>
        <begin position="48"/>
        <end position="231"/>
    </location>
</feature>
<dbReference type="RefSeq" id="WP_377469702.1">
    <property type="nucleotide sequence ID" value="NZ_JBHLWN010000031.1"/>
</dbReference>
<comment type="caution">
    <text evidence="2">The sequence shown here is derived from an EMBL/GenBank/DDBJ whole genome shotgun (WGS) entry which is preliminary data.</text>
</comment>
<proteinExistence type="predicted"/>
<evidence type="ECO:0000313" key="3">
    <source>
        <dbReference type="Proteomes" id="UP001589776"/>
    </source>
</evidence>
<dbReference type="InterPro" id="IPR050664">
    <property type="entry name" value="Octanoyltrans_LipM/LipL"/>
</dbReference>
<dbReference type="Pfam" id="PF21948">
    <property type="entry name" value="LplA-B_cat"/>
    <property type="match status" value="1"/>
</dbReference>
<sequence>MIGTETLQRAGSGLPERLLLLDRTEAIGFEPILYAFARDELLCRHTGLTGEAVLHLWRHPRAFVMGLRDGRLPGAAAASGWLRDLGYAAAVRNSGGAAVPLDLGVLNVSLVLPKAEGKLGFREDFQTMVKLLQGSFAELTGAVVAGEIAGSYCPGEFDLAIGGRKFCGIAQRRHANAMVVQAFIVVEGIGMERAALARAFYEKAAANAAADYPHVRPETMGSLSELTGAAVTSMQAAEHILRFAGLTSELKAFDAPDVLAEERVRRKAEELEQRYAPPPVQD</sequence>
<keyword evidence="3" id="KW-1185">Reference proteome</keyword>
<organism evidence="2 3">
    <name type="scientific">Paenibacillus chartarius</name>
    <dbReference type="NCBI Taxonomy" id="747481"/>
    <lineage>
        <taxon>Bacteria</taxon>
        <taxon>Bacillati</taxon>
        <taxon>Bacillota</taxon>
        <taxon>Bacilli</taxon>
        <taxon>Bacillales</taxon>
        <taxon>Paenibacillaceae</taxon>
        <taxon>Paenibacillus</taxon>
    </lineage>
</organism>
<dbReference type="PANTHER" id="PTHR43679:SF2">
    <property type="entry name" value="OCTANOYL-[GCVH]:PROTEIN N-OCTANOYLTRANSFERASE"/>
    <property type="match status" value="1"/>
</dbReference>
<gene>
    <name evidence="2" type="ORF">ACFFK0_08600</name>
</gene>
<keyword evidence="2" id="KW-0436">Ligase</keyword>
<dbReference type="Proteomes" id="UP001589776">
    <property type="component" value="Unassembled WGS sequence"/>
</dbReference>
<dbReference type="InterPro" id="IPR045864">
    <property type="entry name" value="aa-tRNA-synth_II/BPL/LPL"/>
</dbReference>
<protein>
    <submittedName>
        <fullName evidence="2">Lipoate--protein ligase family protein</fullName>
    </submittedName>
</protein>
<dbReference type="EMBL" id="JBHLWN010000031">
    <property type="protein sequence ID" value="MFC0212520.1"/>
    <property type="molecule type" value="Genomic_DNA"/>
</dbReference>
<dbReference type="PROSITE" id="PS51733">
    <property type="entry name" value="BPL_LPL_CATALYTIC"/>
    <property type="match status" value="1"/>
</dbReference>
<evidence type="ECO:0000259" key="1">
    <source>
        <dbReference type="PROSITE" id="PS51733"/>
    </source>
</evidence>
<dbReference type="SUPFAM" id="SSF55681">
    <property type="entry name" value="Class II aaRS and biotin synthetases"/>
    <property type="match status" value="1"/>
</dbReference>
<dbReference type="CDD" id="cd16443">
    <property type="entry name" value="LplA"/>
    <property type="match status" value="1"/>
</dbReference>